<evidence type="ECO:0000256" key="5">
    <source>
        <dbReference type="RuleBase" id="RU363038"/>
    </source>
</evidence>
<dbReference type="Gene3D" id="3.40.50.620">
    <property type="entry name" value="HUPs"/>
    <property type="match status" value="1"/>
</dbReference>
<dbReference type="Gene3D" id="3.30.1360.70">
    <property type="entry name" value="Arginyl tRNA synthetase N-terminal domain"/>
    <property type="match status" value="1"/>
</dbReference>
<evidence type="ECO:0000313" key="8">
    <source>
        <dbReference type="Proteomes" id="UP000320055"/>
    </source>
</evidence>
<dbReference type="Proteomes" id="UP000320055">
    <property type="component" value="Unassembled WGS sequence"/>
</dbReference>
<sequence>MTSILEQLNDSVSQVLITLFGEEFVGTAPLVAPTNNPKFGDYQSNVALSLAKPLKQHPKVIAQSIVNNLQLENMCEIPTIAGPGFINFRLKYNYIGELLCKIQRDERLGIEPTQNPQRIIVDYPSPNIAKEMHVGHLRPAIIGTNRSHIFRYNNTK</sequence>
<dbReference type="SUPFAM" id="SSF52374">
    <property type="entry name" value="Nucleotidylyl transferase"/>
    <property type="match status" value="1"/>
</dbReference>
<dbReference type="Pfam" id="PF03485">
    <property type="entry name" value="Arg_tRNA_synt_N"/>
    <property type="match status" value="1"/>
</dbReference>
<evidence type="ECO:0000259" key="6">
    <source>
        <dbReference type="SMART" id="SM01016"/>
    </source>
</evidence>
<evidence type="ECO:0000256" key="2">
    <source>
        <dbReference type="ARBA" id="ARBA00022741"/>
    </source>
</evidence>
<feature type="domain" description="Arginyl tRNA synthetase N-terminal" evidence="6">
    <location>
        <begin position="6"/>
        <end position="90"/>
    </location>
</feature>
<dbReference type="AlphaFoldDB" id="A0A563VSA5"/>
<evidence type="ECO:0000313" key="7">
    <source>
        <dbReference type="EMBL" id="VEP14291.1"/>
    </source>
</evidence>
<dbReference type="InterPro" id="IPR001278">
    <property type="entry name" value="Arg-tRNA-ligase"/>
</dbReference>
<dbReference type="GO" id="GO:0004814">
    <property type="term" value="F:arginine-tRNA ligase activity"/>
    <property type="evidence" value="ECO:0007669"/>
    <property type="project" value="UniProtKB-EC"/>
</dbReference>
<dbReference type="GO" id="GO:0005737">
    <property type="term" value="C:cytoplasm"/>
    <property type="evidence" value="ECO:0007669"/>
    <property type="project" value="InterPro"/>
</dbReference>
<evidence type="ECO:0000256" key="3">
    <source>
        <dbReference type="ARBA" id="ARBA00022840"/>
    </source>
</evidence>
<keyword evidence="4 5" id="KW-0030">Aminoacyl-tRNA synthetase</keyword>
<dbReference type="PANTHER" id="PTHR11956">
    <property type="entry name" value="ARGINYL-TRNA SYNTHETASE"/>
    <property type="match status" value="1"/>
</dbReference>
<keyword evidence="2 5" id="KW-0547">Nucleotide-binding</keyword>
<dbReference type="InterPro" id="IPR014729">
    <property type="entry name" value="Rossmann-like_a/b/a_fold"/>
</dbReference>
<keyword evidence="5" id="KW-0648">Protein biosynthesis</keyword>
<keyword evidence="1 5" id="KW-0436">Ligase</keyword>
<evidence type="ECO:0000256" key="1">
    <source>
        <dbReference type="ARBA" id="ARBA00022598"/>
    </source>
</evidence>
<dbReference type="InterPro" id="IPR005148">
    <property type="entry name" value="Arg-tRNA-synth_N"/>
</dbReference>
<dbReference type="SMART" id="SM01016">
    <property type="entry name" value="Arg_tRNA_synt_N"/>
    <property type="match status" value="1"/>
</dbReference>
<dbReference type="EC" id="6.1.1.19" evidence="7"/>
<organism evidence="7 8">
    <name type="scientific">Hyella patelloides LEGE 07179</name>
    <dbReference type="NCBI Taxonomy" id="945734"/>
    <lineage>
        <taxon>Bacteria</taxon>
        <taxon>Bacillati</taxon>
        <taxon>Cyanobacteriota</taxon>
        <taxon>Cyanophyceae</taxon>
        <taxon>Pleurocapsales</taxon>
        <taxon>Hyellaceae</taxon>
        <taxon>Hyella</taxon>
    </lineage>
</organism>
<protein>
    <submittedName>
        <fullName evidence="7">Arginine--tRNA ligase</fullName>
        <ecNumber evidence="7">6.1.1.19</ecNumber>
    </submittedName>
</protein>
<gene>
    <name evidence="7" type="ORF">H1P_2550002</name>
</gene>
<proteinExistence type="inferred from homology"/>
<keyword evidence="8" id="KW-1185">Reference proteome</keyword>
<dbReference type="SUPFAM" id="SSF55190">
    <property type="entry name" value="Arginyl-tRNA synthetase (ArgRS), N-terminal 'additional' domain"/>
    <property type="match status" value="1"/>
</dbReference>
<comment type="similarity">
    <text evidence="5">Belongs to the class-I aminoacyl-tRNA synthetase family.</text>
</comment>
<name>A0A563VSA5_9CYAN</name>
<dbReference type="PANTHER" id="PTHR11956:SF5">
    <property type="entry name" value="ARGININE--TRNA LIGASE, CYTOPLASMIC"/>
    <property type="match status" value="1"/>
</dbReference>
<dbReference type="Pfam" id="PF00750">
    <property type="entry name" value="tRNA-synt_1d"/>
    <property type="match status" value="1"/>
</dbReference>
<dbReference type="GO" id="GO:0005524">
    <property type="term" value="F:ATP binding"/>
    <property type="evidence" value="ECO:0007669"/>
    <property type="project" value="UniProtKB-KW"/>
</dbReference>
<accession>A0A563VSA5</accession>
<dbReference type="PRINTS" id="PR01038">
    <property type="entry name" value="TRNASYNTHARG"/>
</dbReference>
<keyword evidence="3 5" id="KW-0067">ATP-binding</keyword>
<dbReference type="PROSITE" id="PS00178">
    <property type="entry name" value="AA_TRNA_LIGASE_I"/>
    <property type="match status" value="1"/>
</dbReference>
<dbReference type="GO" id="GO:0006420">
    <property type="term" value="P:arginyl-tRNA aminoacylation"/>
    <property type="evidence" value="ECO:0007669"/>
    <property type="project" value="InterPro"/>
</dbReference>
<reference evidence="7 8" key="1">
    <citation type="submission" date="2019-01" db="EMBL/GenBank/DDBJ databases">
        <authorList>
            <person name="Brito A."/>
        </authorList>
    </citation>
    <scope>NUCLEOTIDE SEQUENCE [LARGE SCALE GENOMIC DNA]</scope>
    <source>
        <strain evidence="7">1</strain>
    </source>
</reference>
<dbReference type="EMBL" id="CAACVJ010000174">
    <property type="protein sequence ID" value="VEP14291.1"/>
    <property type="molecule type" value="Genomic_DNA"/>
</dbReference>
<evidence type="ECO:0000256" key="4">
    <source>
        <dbReference type="ARBA" id="ARBA00023146"/>
    </source>
</evidence>
<dbReference type="InterPro" id="IPR036695">
    <property type="entry name" value="Arg-tRNA-synth_N_sf"/>
</dbReference>
<dbReference type="InterPro" id="IPR001412">
    <property type="entry name" value="aa-tRNA-synth_I_CS"/>
</dbReference>
<dbReference type="InterPro" id="IPR035684">
    <property type="entry name" value="ArgRS_core"/>
</dbReference>